<comment type="caution">
    <text evidence="13">The sequence shown here is derived from an EMBL/GenBank/DDBJ whole genome shotgun (WGS) entry which is preliminary data.</text>
</comment>
<keyword evidence="3 7" id="KW-0133">Cell shape</keyword>
<dbReference type="Gene3D" id="3.90.190.20">
    <property type="entry name" value="Mur ligase, C-terminal domain"/>
    <property type="match status" value="1"/>
</dbReference>
<dbReference type="EC" id="6.3.2.13" evidence="7"/>
<feature type="transmembrane region" description="Helical" evidence="9">
    <location>
        <begin position="299"/>
        <end position="321"/>
    </location>
</feature>
<keyword evidence="7" id="KW-0547">Nucleotide-binding</keyword>
<keyword evidence="9" id="KW-1133">Transmembrane helix</keyword>
<dbReference type="InterPro" id="IPR035911">
    <property type="entry name" value="MurE/MurF_N"/>
</dbReference>
<evidence type="ECO:0000259" key="10">
    <source>
        <dbReference type="Pfam" id="PF01225"/>
    </source>
</evidence>
<evidence type="ECO:0000256" key="4">
    <source>
        <dbReference type="ARBA" id="ARBA00022984"/>
    </source>
</evidence>
<dbReference type="Gene3D" id="3.40.1190.10">
    <property type="entry name" value="Mur-like, catalytic domain"/>
    <property type="match status" value="1"/>
</dbReference>
<dbReference type="HAMAP" id="MF_00208">
    <property type="entry name" value="MurE"/>
    <property type="match status" value="1"/>
</dbReference>
<dbReference type="SUPFAM" id="SSF63418">
    <property type="entry name" value="MurE/MurF N-terminal domain"/>
    <property type="match status" value="1"/>
</dbReference>
<keyword evidence="6 7" id="KW-0961">Cell wall biogenesis/degradation</keyword>
<dbReference type="GO" id="GO:0009252">
    <property type="term" value="P:peptidoglycan biosynthetic process"/>
    <property type="evidence" value="ECO:0007669"/>
    <property type="project" value="UniProtKB-UniRule"/>
</dbReference>
<feature type="binding site" evidence="7">
    <location>
        <position position="454"/>
    </location>
    <ligand>
        <name>meso-2,6-diaminopimelate</name>
        <dbReference type="ChEBI" id="CHEBI:57791"/>
    </ligand>
</feature>
<dbReference type="Pfam" id="PF08245">
    <property type="entry name" value="Mur_ligase_M"/>
    <property type="match status" value="1"/>
</dbReference>
<evidence type="ECO:0000256" key="7">
    <source>
        <dbReference type="HAMAP-Rule" id="MF_00208"/>
    </source>
</evidence>
<dbReference type="EMBL" id="NOXT01000121">
    <property type="protein sequence ID" value="OYQ25699.1"/>
    <property type="molecule type" value="Genomic_DNA"/>
</dbReference>
<evidence type="ECO:0000313" key="14">
    <source>
        <dbReference type="Proteomes" id="UP000216991"/>
    </source>
</evidence>
<evidence type="ECO:0000256" key="2">
    <source>
        <dbReference type="ARBA" id="ARBA00022618"/>
    </source>
</evidence>
<feature type="binding site" evidence="7">
    <location>
        <position position="20"/>
    </location>
    <ligand>
        <name>UDP-N-acetyl-alpha-D-muramoyl-L-alanyl-D-glutamate</name>
        <dbReference type="ChEBI" id="CHEBI:83900"/>
    </ligand>
</feature>
<dbReference type="Proteomes" id="UP000216991">
    <property type="component" value="Unassembled WGS sequence"/>
</dbReference>
<evidence type="ECO:0000256" key="1">
    <source>
        <dbReference type="ARBA" id="ARBA00005898"/>
    </source>
</evidence>
<dbReference type="NCBIfam" id="NF001126">
    <property type="entry name" value="PRK00139.1-4"/>
    <property type="match status" value="1"/>
</dbReference>
<feature type="domain" description="Mur ligase central" evidence="12">
    <location>
        <begin position="97"/>
        <end position="305"/>
    </location>
</feature>
<name>A0A255Y8Z1_9SPHN</name>
<dbReference type="NCBIfam" id="TIGR01085">
    <property type="entry name" value="murE"/>
    <property type="match status" value="1"/>
</dbReference>
<keyword evidence="7 13" id="KW-0436">Ligase</keyword>
<feature type="domain" description="Mur ligase N-terminal catalytic" evidence="10">
    <location>
        <begin position="16"/>
        <end position="68"/>
    </location>
</feature>
<keyword evidence="5 7" id="KW-0131">Cell cycle</keyword>
<feature type="binding site" evidence="7">
    <location>
        <begin position="146"/>
        <end position="147"/>
    </location>
    <ligand>
        <name>UDP-N-acetyl-alpha-D-muramoyl-L-alanyl-D-glutamate</name>
        <dbReference type="ChEBI" id="CHEBI:83900"/>
    </ligand>
</feature>
<dbReference type="OrthoDB" id="9800958at2"/>
<feature type="modified residue" description="N6-carboxylysine" evidence="7">
    <location>
        <position position="213"/>
    </location>
</feature>
<dbReference type="Gene3D" id="3.40.1390.10">
    <property type="entry name" value="MurE/MurF, N-terminal domain"/>
    <property type="match status" value="1"/>
</dbReference>
<keyword evidence="9" id="KW-0472">Membrane</keyword>
<organism evidence="13 14">
    <name type="scientific">Sandarakinorhabdus cyanobacteriorum</name>
    <dbReference type="NCBI Taxonomy" id="1981098"/>
    <lineage>
        <taxon>Bacteria</taxon>
        <taxon>Pseudomonadati</taxon>
        <taxon>Pseudomonadota</taxon>
        <taxon>Alphaproteobacteria</taxon>
        <taxon>Sphingomonadales</taxon>
        <taxon>Sphingosinicellaceae</taxon>
        <taxon>Sandarakinorhabdus</taxon>
    </lineage>
</organism>
<comment type="subcellular location">
    <subcellularLocation>
        <location evidence="7 8">Cytoplasm</location>
    </subcellularLocation>
</comment>
<keyword evidence="7" id="KW-0963">Cytoplasm</keyword>
<dbReference type="GO" id="GO:0005524">
    <property type="term" value="F:ATP binding"/>
    <property type="evidence" value="ECO:0007669"/>
    <property type="project" value="UniProtKB-UniRule"/>
</dbReference>
<dbReference type="PANTHER" id="PTHR23135:SF4">
    <property type="entry name" value="UDP-N-ACETYLMURAMOYL-L-ALANYL-D-GLUTAMATE--2,6-DIAMINOPIMELATE LIGASE MURE HOMOLOG, CHLOROPLASTIC"/>
    <property type="match status" value="1"/>
</dbReference>
<feature type="binding site" evidence="7">
    <location>
        <position position="173"/>
    </location>
    <ligand>
        <name>UDP-N-acetyl-alpha-D-muramoyl-L-alanyl-D-glutamate</name>
        <dbReference type="ChEBI" id="CHEBI:83900"/>
    </ligand>
</feature>
<dbReference type="InterPro" id="IPR013221">
    <property type="entry name" value="Mur_ligase_cen"/>
</dbReference>
<comment type="function">
    <text evidence="7">Catalyzes the addition of meso-diaminopimelic acid to the nucleotide precursor UDP-N-acetylmuramoyl-L-alanyl-D-glutamate (UMAG) in the biosynthesis of bacterial cell-wall peptidoglycan.</text>
</comment>
<protein>
    <recommendedName>
        <fullName evidence="7">UDP-N-acetylmuramoyl-L-alanyl-D-glutamate--2,6-diaminopimelate ligase</fullName>
        <ecNumber evidence="7">6.3.2.13</ecNumber>
    </recommendedName>
    <alternativeName>
        <fullName evidence="7">Meso-A2pm-adding enzyme</fullName>
    </alternativeName>
    <alternativeName>
        <fullName evidence="7">Meso-diaminopimelate-adding enzyme</fullName>
    </alternativeName>
    <alternativeName>
        <fullName evidence="7">UDP-MurNAc-L-Ala-D-Glu:meso-diaminopimelate ligase</fullName>
    </alternativeName>
    <alternativeName>
        <fullName evidence="7">UDP-MurNAc-tripeptide synthetase</fullName>
    </alternativeName>
    <alternativeName>
        <fullName evidence="7">UDP-N-acetylmuramyl-tripeptide synthetase</fullName>
    </alternativeName>
</protein>
<reference evidence="13 14" key="1">
    <citation type="submission" date="2017-07" db="EMBL/GenBank/DDBJ databases">
        <title>Sandarakinorhabdus cyanobacteriorum sp. nov., a novel bacterium isolated from cyanobacterial aggregates in a eutrophic lake.</title>
        <authorList>
            <person name="Cai H."/>
        </authorList>
    </citation>
    <scope>NUCLEOTIDE SEQUENCE [LARGE SCALE GENOMIC DNA]</scope>
    <source>
        <strain evidence="13 14">TH057</strain>
    </source>
</reference>
<feature type="domain" description="Mur ligase C-terminal" evidence="11">
    <location>
        <begin position="328"/>
        <end position="452"/>
    </location>
</feature>
<dbReference type="GO" id="GO:0008360">
    <property type="term" value="P:regulation of cell shape"/>
    <property type="evidence" value="ECO:0007669"/>
    <property type="project" value="UniProtKB-KW"/>
</dbReference>
<keyword evidence="4 7" id="KW-0573">Peptidoglycan synthesis</keyword>
<comment type="PTM">
    <text evidence="7">Carboxylation is probably crucial for Mg(2+) binding and, consequently, for the gamma-phosphate positioning of ATP.</text>
</comment>
<dbReference type="SUPFAM" id="SSF53623">
    <property type="entry name" value="MurD-like peptide ligases, catalytic domain"/>
    <property type="match status" value="1"/>
</dbReference>
<feature type="binding site" evidence="7">
    <location>
        <position position="450"/>
    </location>
    <ligand>
        <name>meso-2,6-diaminopimelate</name>
        <dbReference type="ChEBI" id="CHEBI:57791"/>
    </ligand>
</feature>
<feature type="binding site" evidence="7">
    <location>
        <position position="181"/>
    </location>
    <ligand>
        <name>UDP-N-acetyl-alpha-D-muramoyl-L-alanyl-D-glutamate</name>
        <dbReference type="ChEBI" id="CHEBI:83900"/>
    </ligand>
</feature>
<comment type="similarity">
    <text evidence="1 7">Belongs to the MurCDEF family. MurE subfamily.</text>
</comment>
<gene>
    <name evidence="7" type="primary">murE</name>
    <name evidence="13" type="ORF">CHU93_13290</name>
</gene>
<feature type="binding site" evidence="7">
    <location>
        <begin position="402"/>
        <end position="405"/>
    </location>
    <ligand>
        <name>meso-2,6-diaminopimelate</name>
        <dbReference type="ChEBI" id="CHEBI:57791"/>
    </ligand>
</feature>
<dbReference type="GO" id="GO:0000287">
    <property type="term" value="F:magnesium ion binding"/>
    <property type="evidence" value="ECO:0007669"/>
    <property type="project" value="UniProtKB-UniRule"/>
</dbReference>
<dbReference type="PANTHER" id="PTHR23135">
    <property type="entry name" value="MUR LIGASE FAMILY MEMBER"/>
    <property type="match status" value="1"/>
</dbReference>
<keyword evidence="7" id="KW-0460">Magnesium</keyword>
<dbReference type="InterPro" id="IPR000713">
    <property type="entry name" value="Mur_ligase_N"/>
</dbReference>
<dbReference type="SUPFAM" id="SSF53244">
    <property type="entry name" value="MurD-like peptide ligases, peptide-binding domain"/>
    <property type="match status" value="1"/>
</dbReference>
<evidence type="ECO:0000256" key="3">
    <source>
        <dbReference type="ARBA" id="ARBA00022960"/>
    </source>
</evidence>
<dbReference type="Pfam" id="PF01225">
    <property type="entry name" value="Mur_ligase"/>
    <property type="match status" value="1"/>
</dbReference>
<evidence type="ECO:0000256" key="5">
    <source>
        <dbReference type="ARBA" id="ARBA00023306"/>
    </source>
</evidence>
<dbReference type="InterPro" id="IPR004101">
    <property type="entry name" value="Mur_ligase_C"/>
</dbReference>
<dbReference type="GO" id="GO:0005737">
    <property type="term" value="C:cytoplasm"/>
    <property type="evidence" value="ECO:0007669"/>
    <property type="project" value="UniProtKB-SubCell"/>
</dbReference>
<dbReference type="InterPro" id="IPR036565">
    <property type="entry name" value="Mur-like_cat_sf"/>
</dbReference>
<accession>A0A255Y8Z1</accession>
<dbReference type="InterPro" id="IPR005761">
    <property type="entry name" value="UDP-N-AcMur-Glu-dNH2Pim_ligase"/>
</dbReference>
<dbReference type="Pfam" id="PF02875">
    <property type="entry name" value="Mur_ligase_C"/>
    <property type="match status" value="1"/>
</dbReference>
<evidence type="ECO:0000313" key="13">
    <source>
        <dbReference type="EMBL" id="OYQ25699.1"/>
    </source>
</evidence>
<feature type="short sequence motif" description="Meso-diaminopimelate recognition motif" evidence="7">
    <location>
        <begin position="402"/>
        <end position="405"/>
    </location>
</feature>
<evidence type="ECO:0000259" key="11">
    <source>
        <dbReference type="Pfam" id="PF02875"/>
    </source>
</evidence>
<dbReference type="InterPro" id="IPR036615">
    <property type="entry name" value="Mur_ligase_C_dom_sf"/>
</dbReference>
<keyword evidence="2 7" id="KW-0132">Cell division</keyword>
<sequence length="477" mass="48365">MRLGALIPGGGDAVVTGFALDNRKVAPGTVFGAFQGARVNGEDYIPAAIAAGAVAVVARPEAVVDGALHIADANPRRAFAALAARFFAPFPATTVAITGTNGKTSTAELTRQLWQLAGQRSASIGTLGVTTGYERVAPADGTGGLTTPDVVTFLATMAGLAREGISHAAFEASSHGLDQYRTEGLAVRAAAFTNLSRDHLDYHGTMEAYFTAKTRLITEVLDANGSAVIWADDGDWSARMIALARARGLALLTVGTAGETLKLISRTPTALGQDLVVEAAGSRHKIALPLIGAYQAANALVAAGLVIATGGAVAATLAALARVSGVRGRLERAVITRSGAAVYVDYAHTPDAIVAACAALRPHVTGKLIIVIGAGGDRDAGKRPLMGEAATAHADQVFITDDNPRSEDPAAIRAAVAAGAPGASIVPGRREAIAAAMATAGAGDIVLIAGKGHEQGQIIAGRTLPFDDVAVARECAA</sequence>
<dbReference type="UniPathway" id="UPA00219"/>
<comment type="caution">
    <text evidence="7">Lacks conserved residue(s) required for the propagation of feature annotation.</text>
</comment>
<evidence type="ECO:0000256" key="8">
    <source>
        <dbReference type="RuleBase" id="RU004135"/>
    </source>
</evidence>
<dbReference type="NCBIfam" id="NF001124">
    <property type="entry name" value="PRK00139.1-2"/>
    <property type="match status" value="1"/>
</dbReference>
<feature type="binding site" evidence="7">
    <location>
        <begin position="99"/>
        <end position="105"/>
    </location>
    <ligand>
        <name>ATP</name>
        <dbReference type="ChEBI" id="CHEBI:30616"/>
    </ligand>
</feature>
<proteinExistence type="inferred from homology"/>
<dbReference type="GO" id="GO:0071555">
    <property type="term" value="P:cell wall organization"/>
    <property type="evidence" value="ECO:0007669"/>
    <property type="project" value="UniProtKB-KW"/>
</dbReference>
<comment type="pathway">
    <text evidence="7 8">Cell wall biogenesis; peptidoglycan biosynthesis.</text>
</comment>
<comment type="cofactor">
    <cofactor evidence="7">
        <name>Mg(2+)</name>
        <dbReference type="ChEBI" id="CHEBI:18420"/>
    </cofactor>
</comment>
<dbReference type="RefSeq" id="WP_094474650.1">
    <property type="nucleotide sequence ID" value="NZ_NOXT01000121.1"/>
</dbReference>
<feature type="binding site" evidence="7">
    <location>
        <position position="378"/>
    </location>
    <ligand>
        <name>meso-2,6-diaminopimelate</name>
        <dbReference type="ChEBI" id="CHEBI:57791"/>
    </ligand>
</feature>
<keyword evidence="9" id="KW-0812">Transmembrane</keyword>
<keyword evidence="14" id="KW-1185">Reference proteome</keyword>
<dbReference type="GO" id="GO:0008765">
    <property type="term" value="F:UDP-N-acetylmuramoylalanyl-D-glutamate-2,6-diaminopimelate ligase activity"/>
    <property type="evidence" value="ECO:0007669"/>
    <property type="project" value="UniProtKB-UniRule"/>
</dbReference>
<comment type="catalytic activity">
    <reaction evidence="7">
        <text>UDP-N-acetyl-alpha-D-muramoyl-L-alanyl-D-glutamate + meso-2,6-diaminopimelate + ATP = UDP-N-acetyl-alpha-D-muramoyl-L-alanyl-gamma-D-glutamyl-meso-2,6-diaminopimelate + ADP + phosphate + H(+)</text>
        <dbReference type="Rhea" id="RHEA:23676"/>
        <dbReference type="ChEBI" id="CHEBI:15378"/>
        <dbReference type="ChEBI" id="CHEBI:30616"/>
        <dbReference type="ChEBI" id="CHEBI:43474"/>
        <dbReference type="ChEBI" id="CHEBI:57791"/>
        <dbReference type="ChEBI" id="CHEBI:83900"/>
        <dbReference type="ChEBI" id="CHEBI:83905"/>
        <dbReference type="ChEBI" id="CHEBI:456216"/>
        <dbReference type="EC" id="6.3.2.13"/>
    </reaction>
</comment>
<keyword evidence="7" id="KW-0067">ATP-binding</keyword>
<evidence type="ECO:0000256" key="6">
    <source>
        <dbReference type="ARBA" id="ARBA00023316"/>
    </source>
</evidence>
<feature type="binding site" evidence="7">
    <location>
        <position position="179"/>
    </location>
    <ligand>
        <name>UDP-N-acetyl-alpha-D-muramoyl-L-alanyl-D-glutamate</name>
        <dbReference type="ChEBI" id="CHEBI:83900"/>
    </ligand>
</feature>
<evidence type="ECO:0000256" key="9">
    <source>
        <dbReference type="SAM" id="Phobius"/>
    </source>
</evidence>
<dbReference type="AlphaFoldDB" id="A0A255Y8Z1"/>
<dbReference type="GO" id="GO:0051301">
    <property type="term" value="P:cell division"/>
    <property type="evidence" value="ECO:0007669"/>
    <property type="project" value="UniProtKB-KW"/>
</dbReference>
<evidence type="ECO:0000259" key="12">
    <source>
        <dbReference type="Pfam" id="PF08245"/>
    </source>
</evidence>